<keyword evidence="2" id="KW-1185">Reference proteome</keyword>
<dbReference type="Proteomes" id="UP001209854">
    <property type="component" value="Unassembled WGS sequence"/>
</dbReference>
<dbReference type="EMBL" id="JAPFCC010000001">
    <property type="protein sequence ID" value="MCW7552117.1"/>
    <property type="molecule type" value="Genomic_DNA"/>
</dbReference>
<evidence type="ECO:0000313" key="1">
    <source>
        <dbReference type="EMBL" id="MCW7552117.1"/>
    </source>
</evidence>
<gene>
    <name evidence="1" type="ORF">NX722_05550</name>
</gene>
<name>A0ABT3MS03_9GAMM</name>
<organism evidence="1 2">
    <name type="scientific">Endozoicomonas gorgoniicola</name>
    <dbReference type="NCBI Taxonomy" id="1234144"/>
    <lineage>
        <taxon>Bacteria</taxon>
        <taxon>Pseudomonadati</taxon>
        <taxon>Pseudomonadota</taxon>
        <taxon>Gammaproteobacteria</taxon>
        <taxon>Oceanospirillales</taxon>
        <taxon>Endozoicomonadaceae</taxon>
        <taxon>Endozoicomonas</taxon>
    </lineage>
</organism>
<reference evidence="1 2" key="1">
    <citation type="submission" date="2022-10" db="EMBL/GenBank/DDBJ databases">
        <title>High-quality genome sequences of two octocoral-associated bacteria, Endozoicomonas euniceicola EF212 and Endozoicomonas gorgoniicola PS125.</title>
        <authorList>
            <person name="Chiou Y.-J."/>
            <person name="Chen Y.-H."/>
        </authorList>
    </citation>
    <scope>NUCLEOTIDE SEQUENCE [LARGE SCALE GENOMIC DNA]</scope>
    <source>
        <strain evidence="1 2">PS125</strain>
    </source>
</reference>
<dbReference type="RefSeq" id="WP_262567095.1">
    <property type="nucleotide sequence ID" value="NZ_JAPFCC010000001.1"/>
</dbReference>
<comment type="caution">
    <text evidence="1">The sequence shown here is derived from an EMBL/GenBank/DDBJ whole genome shotgun (WGS) entry which is preliminary data.</text>
</comment>
<accession>A0ABT3MS03</accession>
<sequence length="89" mass="10102">MDKRNLGAFEIPIEFVEKEPEQLARIFGLMTFVPVRVECLWHKSVFEYIGLSPKFKEVPEGATARKYQLTCTDAYNGEVSDVTVTDVAT</sequence>
<protein>
    <submittedName>
        <fullName evidence="1">Uncharacterized protein</fullName>
    </submittedName>
</protein>
<proteinExistence type="predicted"/>
<evidence type="ECO:0000313" key="2">
    <source>
        <dbReference type="Proteomes" id="UP001209854"/>
    </source>
</evidence>